<feature type="domain" description="HTH tetR-type" evidence="5">
    <location>
        <begin position="36"/>
        <end position="96"/>
    </location>
</feature>
<dbReference type="Gene3D" id="1.10.10.60">
    <property type="entry name" value="Homeodomain-like"/>
    <property type="match status" value="1"/>
</dbReference>
<keyword evidence="7" id="KW-1185">Reference proteome</keyword>
<dbReference type="Proteomes" id="UP000533017">
    <property type="component" value="Unassembled WGS sequence"/>
</dbReference>
<dbReference type="InterPro" id="IPR001647">
    <property type="entry name" value="HTH_TetR"/>
</dbReference>
<dbReference type="InterPro" id="IPR004111">
    <property type="entry name" value="Repressor_TetR_C"/>
</dbReference>
<dbReference type="Gene3D" id="1.10.357.10">
    <property type="entry name" value="Tetracycline Repressor, domain 2"/>
    <property type="match status" value="1"/>
</dbReference>
<dbReference type="PANTHER" id="PTHR30055:SF151">
    <property type="entry name" value="TRANSCRIPTIONAL REGULATORY PROTEIN"/>
    <property type="match status" value="1"/>
</dbReference>
<dbReference type="Pfam" id="PF00440">
    <property type="entry name" value="TetR_N"/>
    <property type="match status" value="1"/>
</dbReference>
<dbReference type="Pfam" id="PF02909">
    <property type="entry name" value="TetR_C_1"/>
    <property type="match status" value="1"/>
</dbReference>
<dbReference type="PRINTS" id="PR00455">
    <property type="entry name" value="HTHTETR"/>
</dbReference>
<evidence type="ECO:0000313" key="6">
    <source>
        <dbReference type="EMBL" id="NYH86228.1"/>
    </source>
</evidence>
<proteinExistence type="predicted"/>
<evidence type="ECO:0000313" key="7">
    <source>
        <dbReference type="Proteomes" id="UP000533017"/>
    </source>
</evidence>
<dbReference type="InterPro" id="IPR036271">
    <property type="entry name" value="Tet_transcr_reg_TetR-rel_C_sf"/>
</dbReference>
<accession>A0ABX2S9A8</accession>
<evidence type="ECO:0000259" key="5">
    <source>
        <dbReference type="PROSITE" id="PS50977"/>
    </source>
</evidence>
<evidence type="ECO:0000256" key="2">
    <source>
        <dbReference type="ARBA" id="ARBA00023125"/>
    </source>
</evidence>
<keyword evidence="3" id="KW-0804">Transcription</keyword>
<keyword evidence="2 4" id="KW-0238">DNA-binding</keyword>
<protein>
    <submittedName>
        <fullName evidence="6">AcrR family transcriptional regulator</fullName>
    </submittedName>
</protein>
<evidence type="ECO:0000256" key="1">
    <source>
        <dbReference type="ARBA" id="ARBA00023015"/>
    </source>
</evidence>
<keyword evidence="1" id="KW-0805">Transcription regulation</keyword>
<dbReference type="InterPro" id="IPR009057">
    <property type="entry name" value="Homeodomain-like_sf"/>
</dbReference>
<dbReference type="PANTHER" id="PTHR30055">
    <property type="entry name" value="HTH-TYPE TRANSCRIPTIONAL REGULATOR RUTR"/>
    <property type="match status" value="1"/>
</dbReference>
<evidence type="ECO:0000256" key="4">
    <source>
        <dbReference type="PROSITE-ProRule" id="PRU00335"/>
    </source>
</evidence>
<name>A0ABX2S9A8_9ACTN</name>
<dbReference type="RefSeq" id="WP_237768953.1">
    <property type="nucleotide sequence ID" value="NZ_FOOI01000012.1"/>
</dbReference>
<dbReference type="InterPro" id="IPR050109">
    <property type="entry name" value="HTH-type_TetR-like_transc_reg"/>
</dbReference>
<feature type="DNA-binding region" description="H-T-H motif" evidence="4">
    <location>
        <begin position="59"/>
        <end position="78"/>
    </location>
</feature>
<evidence type="ECO:0000256" key="3">
    <source>
        <dbReference type="ARBA" id="ARBA00023163"/>
    </source>
</evidence>
<dbReference type="EMBL" id="JACBZA010000001">
    <property type="protein sequence ID" value="NYH86228.1"/>
    <property type="molecule type" value="Genomic_DNA"/>
</dbReference>
<organism evidence="6 7">
    <name type="scientific">Actinopolymorpha cephalotaxi</name>
    <dbReference type="NCBI Taxonomy" id="504797"/>
    <lineage>
        <taxon>Bacteria</taxon>
        <taxon>Bacillati</taxon>
        <taxon>Actinomycetota</taxon>
        <taxon>Actinomycetes</taxon>
        <taxon>Propionibacteriales</taxon>
        <taxon>Actinopolymorphaceae</taxon>
        <taxon>Actinopolymorpha</taxon>
    </lineage>
</organism>
<dbReference type="SUPFAM" id="SSF48498">
    <property type="entry name" value="Tetracyclin repressor-like, C-terminal domain"/>
    <property type="match status" value="1"/>
</dbReference>
<reference evidence="6 7" key="1">
    <citation type="submission" date="2020-07" db="EMBL/GenBank/DDBJ databases">
        <title>Sequencing the genomes of 1000 actinobacteria strains.</title>
        <authorList>
            <person name="Klenk H.-P."/>
        </authorList>
    </citation>
    <scope>NUCLEOTIDE SEQUENCE [LARGE SCALE GENOMIC DNA]</scope>
    <source>
        <strain evidence="6 7">DSM 45117</strain>
    </source>
</reference>
<comment type="caution">
    <text evidence="6">The sequence shown here is derived from an EMBL/GenBank/DDBJ whole genome shotgun (WGS) entry which is preliminary data.</text>
</comment>
<gene>
    <name evidence="6" type="ORF">FHR37_005079</name>
</gene>
<dbReference type="SUPFAM" id="SSF46689">
    <property type="entry name" value="Homeodomain-like"/>
    <property type="match status" value="1"/>
</dbReference>
<dbReference type="PROSITE" id="PS50977">
    <property type="entry name" value="HTH_TETR_2"/>
    <property type="match status" value="1"/>
</dbReference>
<sequence>MMPVPIERSSAGDPARTLALLWRDASVVPRRGPARGLSLDAVVDAATELADEEGLGAVTMRRVAEAVGVAPMTLYTYVRGKAELLDLMLDATYARMRRADTGGEPWRQRLTAVATENRALYDAHPWAAGVSTLRPPLGPGLVAKYEHELAAFDGLGLTDVDRDDCLTYLLAFVQAGARARIEARATAADSAMNDEQWWAAAGPLLSRVLDPQAYPLATRVGSAAGAAHGSAHDPDHAFAFGLERVLDGLAVVIERSAPGPAES</sequence>